<dbReference type="RefSeq" id="WP_189578011.1">
    <property type="nucleotide sequence ID" value="NZ_BMXV01000009.1"/>
</dbReference>
<evidence type="ECO:0000313" key="2">
    <source>
        <dbReference type="EMBL" id="GGY83592.1"/>
    </source>
</evidence>
<name>A0ABQ3B8C9_9GAMM</name>
<sequence length="69" mass="7400">MGSLILCDGTWQTGPTGWECTGTVTQIVYSAPVEHTPAMAAEAFFHGFATVVPVMAVIFGGRQILKMLR</sequence>
<evidence type="ECO:0000256" key="1">
    <source>
        <dbReference type="SAM" id="Phobius"/>
    </source>
</evidence>
<reference evidence="3" key="1">
    <citation type="journal article" date="2019" name="Int. J. Syst. Evol. Microbiol.">
        <title>The Global Catalogue of Microorganisms (GCM) 10K type strain sequencing project: providing services to taxonomists for standard genome sequencing and annotation.</title>
        <authorList>
            <consortium name="The Broad Institute Genomics Platform"/>
            <consortium name="The Broad Institute Genome Sequencing Center for Infectious Disease"/>
            <person name="Wu L."/>
            <person name="Ma J."/>
        </authorList>
    </citation>
    <scope>NUCLEOTIDE SEQUENCE [LARGE SCALE GENOMIC DNA]</scope>
    <source>
        <strain evidence="3">KCTC 22280</strain>
    </source>
</reference>
<accession>A0ABQ3B8C9</accession>
<keyword evidence="1" id="KW-0472">Membrane</keyword>
<evidence type="ECO:0000313" key="3">
    <source>
        <dbReference type="Proteomes" id="UP000601597"/>
    </source>
</evidence>
<dbReference type="EMBL" id="BMXV01000009">
    <property type="protein sequence ID" value="GGY83592.1"/>
    <property type="molecule type" value="Genomic_DNA"/>
</dbReference>
<dbReference type="Proteomes" id="UP000601597">
    <property type="component" value="Unassembled WGS sequence"/>
</dbReference>
<keyword evidence="1" id="KW-0812">Transmembrane</keyword>
<proteinExistence type="predicted"/>
<protein>
    <submittedName>
        <fullName evidence="2">Uncharacterized protein</fullName>
    </submittedName>
</protein>
<gene>
    <name evidence="2" type="ORF">GCM10007071_33620</name>
</gene>
<organism evidence="2 3">
    <name type="scientific">Marinobacter zhanjiangensis</name>
    <dbReference type="NCBI Taxonomy" id="578215"/>
    <lineage>
        <taxon>Bacteria</taxon>
        <taxon>Pseudomonadati</taxon>
        <taxon>Pseudomonadota</taxon>
        <taxon>Gammaproteobacteria</taxon>
        <taxon>Pseudomonadales</taxon>
        <taxon>Marinobacteraceae</taxon>
        <taxon>Marinobacter</taxon>
    </lineage>
</organism>
<feature type="transmembrane region" description="Helical" evidence="1">
    <location>
        <begin position="43"/>
        <end position="61"/>
    </location>
</feature>
<keyword evidence="3" id="KW-1185">Reference proteome</keyword>
<comment type="caution">
    <text evidence="2">The sequence shown here is derived from an EMBL/GenBank/DDBJ whole genome shotgun (WGS) entry which is preliminary data.</text>
</comment>
<keyword evidence="1" id="KW-1133">Transmembrane helix</keyword>